<reference evidence="7" key="1">
    <citation type="journal article" date="2019" name="Int. J. Syst. Evol. Microbiol.">
        <title>The Global Catalogue of Microorganisms (GCM) 10K type strain sequencing project: providing services to taxonomists for standard genome sequencing and annotation.</title>
        <authorList>
            <consortium name="The Broad Institute Genomics Platform"/>
            <consortium name="The Broad Institute Genome Sequencing Center for Infectious Disease"/>
            <person name="Wu L."/>
            <person name="Ma J."/>
        </authorList>
    </citation>
    <scope>NUCLEOTIDE SEQUENCE [LARGE SCALE GENOMIC DNA]</scope>
    <source>
        <strain evidence="7">JCM 11650</strain>
    </source>
</reference>
<dbReference type="Pfam" id="PF01547">
    <property type="entry name" value="SBP_bac_1"/>
    <property type="match status" value="1"/>
</dbReference>
<evidence type="ECO:0000256" key="2">
    <source>
        <dbReference type="ARBA" id="ARBA00022448"/>
    </source>
</evidence>
<comment type="caution">
    <text evidence="6">The sequence shown here is derived from an EMBL/GenBank/DDBJ whole genome shotgun (WGS) entry which is preliminary data.</text>
</comment>
<evidence type="ECO:0000256" key="3">
    <source>
        <dbReference type="ARBA" id="ARBA00022729"/>
    </source>
</evidence>
<dbReference type="CDD" id="cd14750">
    <property type="entry name" value="PBP2_TMBP"/>
    <property type="match status" value="1"/>
</dbReference>
<gene>
    <name evidence="6" type="ORF">ACFSDA_12955</name>
</gene>
<dbReference type="InterPro" id="IPR050490">
    <property type="entry name" value="Bact_solute-bd_prot1"/>
</dbReference>
<keyword evidence="3 5" id="KW-0732">Signal</keyword>
<evidence type="ECO:0000256" key="4">
    <source>
        <dbReference type="SAM" id="MobiDB-lite"/>
    </source>
</evidence>
<dbReference type="EMBL" id="JBHUFL010000003">
    <property type="protein sequence ID" value="MFD1835977.1"/>
    <property type="molecule type" value="Genomic_DNA"/>
</dbReference>
<dbReference type="PROSITE" id="PS51257">
    <property type="entry name" value="PROKAR_LIPOPROTEIN"/>
    <property type="match status" value="1"/>
</dbReference>
<feature type="chain" id="PRO_5045261489" evidence="5">
    <location>
        <begin position="28"/>
        <end position="439"/>
    </location>
</feature>
<evidence type="ECO:0000256" key="5">
    <source>
        <dbReference type="SAM" id="SignalP"/>
    </source>
</evidence>
<accession>A0ABW4PYQ5</accession>
<evidence type="ECO:0000256" key="1">
    <source>
        <dbReference type="ARBA" id="ARBA00008520"/>
    </source>
</evidence>
<keyword evidence="7" id="KW-1185">Reference proteome</keyword>
<dbReference type="PANTHER" id="PTHR43649:SF34">
    <property type="entry name" value="ABC TRANSPORTER PERIPLASMIC-BINDING PROTEIN YCJN-RELATED"/>
    <property type="match status" value="1"/>
</dbReference>
<dbReference type="InterPro" id="IPR006311">
    <property type="entry name" value="TAT_signal"/>
</dbReference>
<feature type="signal peptide" evidence="5">
    <location>
        <begin position="1"/>
        <end position="27"/>
    </location>
</feature>
<evidence type="ECO:0000313" key="6">
    <source>
        <dbReference type="EMBL" id="MFD1835977.1"/>
    </source>
</evidence>
<dbReference type="Proteomes" id="UP001597280">
    <property type="component" value="Unassembled WGS sequence"/>
</dbReference>
<dbReference type="PROSITE" id="PS51318">
    <property type="entry name" value="TAT"/>
    <property type="match status" value="1"/>
</dbReference>
<comment type="similarity">
    <text evidence="1">Belongs to the bacterial solute-binding protein 1 family.</text>
</comment>
<dbReference type="SUPFAM" id="SSF53850">
    <property type="entry name" value="Periplasmic binding protein-like II"/>
    <property type="match status" value="1"/>
</dbReference>
<proteinExistence type="inferred from homology"/>
<dbReference type="RefSeq" id="WP_137770657.1">
    <property type="nucleotide sequence ID" value="NZ_BAAAIS010000003.1"/>
</dbReference>
<dbReference type="InterPro" id="IPR006059">
    <property type="entry name" value="SBP"/>
</dbReference>
<organism evidence="6 7">
    <name type="scientific">Brachybacterium rhamnosum</name>
    <dbReference type="NCBI Taxonomy" id="173361"/>
    <lineage>
        <taxon>Bacteria</taxon>
        <taxon>Bacillati</taxon>
        <taxon>Actinomycetota</taxon>
        <taxon>Actinomycetes</taxon>
        <taxon>Micrococcales</taxon>
        <taxon>Dermabacteraceae</taxon>
        <taxon>Brachybacterium</taxon>
    </lineage>
</organism>
<keyword evidence="2" id="KW-0813">Transport</keyword>
<dbReference type="Gene3D" id="3.40.190.10">
    <property type="entry name" value="Periplasmic binding protein-like II"/>
    <property type="match status" value="2"/>
</dbReference>
<name>A0ABW4PYQ5_9MICO</name>
<evidence type="ECO:0000313" key="7">
    <source>
        <dbReference type="Proteomes" id="UP001597280"/>
    </source>
</evidence>
<feature type="compositionally biased region" description="Gly residues" evidence="4">
    <location>
        <begin position="33"/>
        <end position="43"/>
    </location>
</feature>
<feature type="region of interest" description="Disordered" evidence="4">
    <location>
        <begin position="30"/>
        <end position="50"/>
    </location>
</feature>
<protein>
    <submittedName>
        <fullName evidence="6">ABC transporter substrate-binding protein</fullName>
    </submittedName>
</protein>
<sequence>MTRSLPLTTRRSALAVGGLAAAAAGLAACSSGGDSGSSDGGGTSIDLEERGPITLARGKDTTGALADFLSRWNDDHPDEQVTLIELPESADDQRSQFISNAQAKSDSYTVLGLDVVWTAEFAANQWVVALPEDTFDLDALIPATVTTGTYFDKLYAVPFTTNAQLLFSRKDLLEEAGYDQPPATFEEMWEIVAKVQEKHPEINGFGSQYAKYEGLTCQLTDVVASAGGEIFDAEGAPHADSAEATTALQTLRDGFDQGHIPQEALTYKEEESRQAFQDGKLIFLQNWPYVWDHFQNDDGSSQVVDKVQVSLVPAVAGEGTSTIGGANYAISAFAKNKGTAVDFIAFMTALEQQKAWMIETATPTATAAVYEDAEVAKTFEFLDTLKSAIDKGVSRPQVVKYGDVTQAIQEAAYSCISGEAEAADALAQLQEQLTGLVES</sequence>
<dbReference type="PANTHER" id="PTHR43649">
    <property type="entry name" value="ARABINOSE-BINDING PROTEIN-RELATED"/>
    <property type="match status" value="1"/>
</dbReference>